<name>A0A1X7LK35_9BACL</name>
<dbReference type="STRING" id="1852522.SAMN06295960_3683"/>
<reference evidence="2 3" key="1">
    <citation type="submission" date="2017-04" db="EMBL/GenBank/DDBJ databases">
        <authorList>
            <person name="Afonso C.L."/>
            <person name="Miller P.J."/>
            <person name="Scott M.A."/>
            <person name="Spackman E."/>
            <person name="Goraichik I."/>
            <person name="Dimitrov K.M."/>
            <person name="Suarez D.L."/>
            <person name="Swayne D.E."/>
        </authorList>
    </citation>
    <scope>NUCLEOTIDE SEQUENCE [LARGE SCALE GENOMIC DNA]</scope>
    <source>
        <strain evidence="2 3">11</strain>
    </source>
</reference>
<evidence type="ECO:0000313" key="3">
    <source>
        <dbReference type="Proteomes" id="UP000193834"/>
    </source>
</evidence>
<comment type="similarity">
    <text evidence="1">Belongs to the UPF0342 family.</text>
</comment>
<dbReference type="HAMAP" id="MF_01526">
    <property type="entry name" value="UPF0342"/>
    <property type="match status" value="1"/>
</dbReference>
<dbReference type="EMBL" id="FXAZ01000005">
    <property type="protein sequence ID" value="SMG54246.1"/>
    <property type="molecule type" value="Genomic_DNA"/>
</dbReference>
<gene>
    <name evidence="2" type="ORF">SAMN06295960_3683</name>
</gene>
<dbReference type="AlphaFoldDB" id="A0A1X7LK35"/>
<accession>A0A1X7LK35</accession>
<organism evidence="2 3">
    <name type="scientific">Paenibacillus aquistagni</name>
    <dbReference type="NCBI Taxonomy" id="1852522"/>
    <lineage>
        <taxon>Bacteria</taxon>
        <taxon>Bacillati</taxon>
        <taxon>Bacillota</taxon>
        <taxon>Bacilli</taxon>
        <taxon>Bacillales</taxon>
        <taxon>Paenibacillaceae</taxon>
        <taxon>Paenibacillus</taxon>
    </lineage>
</organism>
<dbReference type="Proteomes" id="UP000193834">
    <property type="component" value="Unassembled WGS sequence"/>
</dbReference>
<evidence type="ECO:0000313" key="2">
    <source>
        <dbReference type="EMBL" id="SMG54246.1"/>
    </source>
</evidence>
<dbReference type="InterPro" id="IPR023378">
    <property type="entry name" value="YheA/YmcA-like_dom_sf"/>
</dbReference>
<dbReference type="OrthoDB" id="9811402at2"/>
<proteinExistence type="inferred from homology"/>
<dbReference type="Pfam" id="PF06133">
    <property type="entry name" value="Com_YlbF"/>
    <property type="match status" value="1"/>
</dbReference>
<dbReference type="InterPro" id="IPR010368">
    <property type="entry name" value="Com_YlbF"/>
</dbReference>
<dbReference type="RefSeq" id="WP_085496593.1">
    <property type="nucleotide sequence ID" value="NZ_FXAZ01000005.1"/>
</dbReference>
<keyword evidence="3" id="KW-1185">Reference proteome</keyword>
<evidence type="ECO:0000256" key="1">
    <source>
        <dbReference type="HAMAP-Rule" id="MF_01526"/>
    </source>
</evidence>
<protein>
    <recommendedName>
        <fullName evidence="1">UPF0342 protein SAMN06295960_3683</fullName>
    </recommendedName>
</protein>
<sequence length="113" mass="13032">MNNVYDRAHELARALQSSEEALAVENAMKEIDSEPETKSMLNDFRTRQVELQQKMMTGAMPDPQEMEKMEQVYQVISMNPNIAKLFEAERRLAGIIQDVNKIVTDSLSHLYQE</sequence>
<dbReference type="Gene3D" id="1.20.1500.10">
    <property type="entry name" value="YheA/YmcA-like"/>
    <property type="match status" value="1"/>
</dbReference>
<dbReference type="SUPFAM" id="SSF158622">
    <property type="entry name" value="YheA/YmcA-like"/>
    <property type="match status" value="1"/>
</dbReference>